<dbReference type="InterPro" id="IPR003439">
    <property type="entry name" value="ABC_transporter-like_ATP-bd"/>
</dbReference>
<dbReference type="CDD" id="cd10147">
    <property type="entry name" value="Wzt_C-like"/>
    <property type="match status" value="1"/>
</dbReference>
<dbReference type="InterPro" id="IPR029439">
    <property type="entry name" value="Wzt_C"/>
</dbReference>
<dbReference type="Gene3D" id="3.40.50.300">
    <property type="entry name" value="P-loop containing nucleotide triphosphate hydrolases"/>
    <property type="match status" value="1"/>
</dbReference>
<dbReference type="PANTHER" id="PTHR46743:SF2">
    <property type="entry name" value="TEICHOIC ACIDS EXPORT ATP-BINDING PROTEIN TAGH"/>
    <property type="match status" value="1"/>
</dbReference>
<evidence type="ECO:0000256" key="3">
    <source>
        <dbReference type="ARBA" id="ARBA00022741"/>
    </source>
</evidence>
<sequence>MSSEVVVSARDLGKAYMIYARPEDRLKQMFWRRRRKFYEEYWAFQNVDLEIRRGETVGIVGRNGSGKSTLLQVIAGTLRPSAGEVVVNGRIAPLLELGAGFNPEFTGRENVKLAASVLGLSAAQLRERFDDIVGFAGLGDFIDQPVKSYSSGMYARLAFAVSAHVDADVLIVDETLSVGDAAFTQKCMRYIRKFKETGTLLFVSHDTAAVNALCDRAIWLDRGQVRGDGPAKDISFAYQASLQEEGDGAGFSISGRRRQMPDAKTDRDFRHDLIAASDKRNVIEVFEFDAEAPAFGQGGGRIVNVRFVDEKNDDISVIEGGEELTLEITCRANRPISGPIIGFYIRDRLGQDLFGDNTYLTYASEMVQVAEGETFYARFGFRMPYLPTGDYSVVVALAEGTQHDHIHHHWLDEAMLFRCEGSHVARGLIGIPMHEVRIDRQ</sequence>
<keyword evidence="2" id="KW-0813">Transport</keyword>
<dbReference type="SUPFAM" id="SSF52540">
    <property type="entry name" value="P-loop containing nucleoside triphosphate hydrolases"/>
    <property type="match status" value="1"/>
</dbReference>
<evidence type="ECO:0000256" key="4">
    <source>
        <dbReference type="ARBA" id="ARBA00022840"/>
    </source>
</evidence>
<dbReference type="Pfam" id="PF00005">
    <property type="entry name" value="ABC_tran"/>
    <property type="match status" value="1"/>
</dbReference>
<dbReference type="PROSITE" id="PS50893">
    <property type="entry name" value="ABC_TRANSPORTER_2"/>
    <property type="match status" value="1"/>
</dbReference>
<dbReference type="Pfam" id="PF14524">
    <property type="entry name" value="Wzt_C"/>
    <property type="match status" value="1"/>
</dbReference>
<dbReference type="InterPro" id="IPR003593">
    <property type="entry name" value="AAA+_ATPase"/>
</dbReference>
<dbReference type="AlphaFoldDB" id="A0A1T4P0V7"/>
<dbReference type="PANTHER" id="PTHR46743">
    <property type="entry name" value="TEICHOIC ACIDS EXPORT ATP-BINDING PROTEIN TAGH"/>
    <property type="match status" value="1"/>
</dbReference>
<keyword evidence="4 6" id="KW-0067">ATP-binding</keyword>
<dbReference type="GO" id="GO:0016887">
    <property type="term" value="F:ATP hydrolysis activity"/>
    <property type="evidence" value="ECO:0007669"/>
    <property type="project" value="InterPro"/>
</dbReference>
<organism evidence="6 7">
    <name type="scientific">Consotaella salsifontis</name>
    <dbReference type="NCBI Taxonomy" id="1365950"/>
    <lineage>
        <taxon>Bacteria</taxon>
        <taxon>Pseudomonadati</taxon>
        <taxon>Pseudomonadota</taxon>
        <taxon>Alphaproteobacteria</taxon>
        <taxon>Hyphomicrobiales</taxon>
        <taxon>Aurantimonadaceae</taxon>
        <taxon>Consotaella</taxon>
    </lineage>
</organism>
<dbReference type="SMART" id="SM00382">
    <property type="entry name" value="AAA"/>
    <property type="match status" value="1"/>
</dbReference>
<name>A0A1T4P0V7_9HYPH</name>
<dbReference type="EMBL" id="FUXL01000003">
    <property type="protein sequence ID" value="SJZ85250.1"/>
    <property type="molecule type" value="Genomic_DNA"/>
</dbReference>
<dbReference type="InterPro" id="IPR050683">
    <property type="entry name" value="Bact_Polysacc_Export_ATP-bd"/>
</dbReference>
<dbReference type="Gene3D" id="2.70.50.60">
    <property type="entry name" value="abc- transporter (atp binding component) like domain"/>
    <property type="match status" value="1"/>
</dbReference>
<dbReference type="InterPro" id="IPR027417">
    <property type="entry name" value="P-loop_NTPase"/>
</dbReference>
<dbReference type="GO" id="GO:0005524">
    <property type="term" value="F:ATP binding"/>
    <property type="evidence" value="ECO:0007669"/>
    <property type="project" value="UniProtKB-KW"/>
</dbReference>
<reference evidence="7" key="1">
    <citation type="submission" date="2017-02" db="EMBL/GenBank/DDBJ databases">
        <authorList>
            <person name="Varghese N."/>
            <person name="Submissions S."/>
        </authorList>
    </citation>
    <scope>NUCLEOTIDE SEQUENCE [LARGE SCALE GENOMIC DNA]</scope>
    <source>
        <strain evidence="7">USBA 369</strain>
    </source>
</reference>
<protein>
    <submittedName>
        <fullName evidence="6">Lipopolysaccharide transport system ATP-binding protein</fullName>
    </submittedName>
</protein>
<accession>A0A1T4P0V7</accession>
<gene>
    <name evidence="6" type="ORF">SAMN05428963_103288</name>
</gene>
<evidence type="ECO:0000256" key="1">
    <source>
        <dbReference type="ARBA" id="ARBA00005417"/>
    </source>
</evidence>
<comment type="similarity">
    <text evidence="1">Belongs to the ABC transporter superfamily.</text>
</comment>
<evidence type="ECO:0000259" key="5">
    <source>
        <dbReference type="PROSITE" id="PS50893"/>
    </source>
</evidence>
<dbReference type="GO" id="GO:0140359">
    <property type="term" value="F:ABC-type transporter activity"/>
    <property type="evidence" value="ECO:0007669"/>
    <property type="project" value="InterPro"/>
</dbReference>
<keyword evidence="7" id="KW-1185">Reference proteome</keyword>
<dbReference type="GO" id="GO:0016020">
    <property type="term" value="C:membrane"/>
    <property type="evidence" value="ECO:0007669"/>
    <property type="project" value="InterPro"/>
</dbReference>
<evidence type="ECO:0000313" key="7">
    <source>
        <dbReference type="Proteomes" id="UP000190135"/>
    </source>
</evidence>
<dbReference type="RefSeq" id="WP_078707390.1">
    <property type="nucleotide sequence ID" value="NZ_FUXL01000003.1"/>
</dbReference>
<dbReference type="CDD" id="cd03220">
    <property type="entry name" value="ABC_KpsT_Wzt"/>
    <property type="match status" value="1"/>
</dbReference>
<evidence type="ECO:0000313" key="6">
    <source>
        <dbReference type="EMBL" id="SJZ85250.1"/>
    </source>
</evidence>
<dbReference type="STRING" id="1365950.SAMN05428963_103288"/>
<keyword evidence="3" id="KW-0547">Nucleotide-binding</keyword>
<evidence type="ECO:0000256" key="2">
    <source>
        <dbReference type="ARBA" id="ARBA00022448"/>
    </source>
</evidence>
<dbReference type="InterPro" id="IPR015860">
    <property type="entry name" value="ABC_transpr_TagH-like"/>
</dbReference>
<proteinExistence type="inferred from homology"/>
<dbReference type="Proteomes" id="UP000190135">
    <property type="component" value="Unassembled WGS sequence"/>
</dbReference>
<feature type="domain" description="ABC transporter" evidence="5">
    <location>
        <begin position="24"/>
        <end position="247"/>
    </location>
</feature>
<dbReference type="OrthoDB" id="9778870at2"/>